<sequence length="258" mass="27930">MSSAQKEASALQTQLDEAQAAHRQAARDCADMAASAMLTPDQKTLVSLRSLLEAKSTQVADLDRQLADALAAIDAGKQREGQLQQQLMESVSSNRKLQATVDSLQEQAVLQQRQIQDLTAASSSARNECERLKQQLTAESCSTAEAIPTDGACSAEVIEQMEKHLAQLSGIIRARESEVAALQQTVHQECHERALLQQQLLDCQALMASQPPQRPVESAKQLPSNSGLVRHAPTNSIVGGVRSNQPTAAFSRPSNRMR</sequence>
<reference evidence="3 4" key="1">
    <citation type="journal article" date="2024" name="Nat. Commun.">
        <title>Phylogenomics reveals the evolutionary origins of lichenization in chlorophyte algae.</title>
        <authorList>
            <person name="Puginier C."/>
            <person name="Libourel C."/>
            <person name="Otte J."/>
            <person name="Skaloud P."/>
            <person name="Haon M."/>
            <person name="Grisel S."/>
            <person name="Petersen M."/>
            <person name="Berrin J.G."/>
            <person name="Delaux P.M."/>
            <person name="Dal Grande F."/>
            <person name="Keller J."/>
        </authorList>
    </citation>
    <scope>NUCLEOTIDE SEQUENCE [LARGE SCALE GENOMIC DNA]</scope>
    <source>
        <strain evidence="3 4">SAG 2043</strain>
    </source>
</reference>
<keyword evidence="4" id="KW-1185">Reference proteome</keyword>
<comment type="caution">
    <text evidence="3">The sequence shown here is derived from an EMBL/GenBank/DDBJ whole genome shotgun (WGS) entry which is preliminary data.</text>
</comment>
<dbReference type="AlphaFoldDB" id="A0AAW1QRR6"/>
<keyword evidence="1" id="KW-0175">Coiled coil</keyword>
<evidence type="ECO:0000256" key="2">
    <source>
        <dbReference type="SAM" id="MobiDB-lite"/>
    </source>
</evidence>
<evidence type="ECO:0000313" key="4">
    <source>
        <dbReference type="Proteomes" id="UP001489004"/>
    </source>
</evidence>
<dbReference type="EMBL" id="JALJOR010000002">
    <property type="protein sequence ID" value="KAK9824176.1"/>
    <property type="molecule type" value="Genomic_DNA"/>
</dbReference>
<name>A0AAW1QRR6_9CHLO</name>
<gene>
    <name evidence="3" type="ORF">WJX72_008315</name>
</gene>
<proteinExistence type="predicted"/>
<dbReference type="Proteomes" id="UP001489004">
    <property type="component" value="Unassembled WGS sequence"/>
</dbReference>
<feature type="region of interest" description="Disordered" evidence="2">
    <location>
        <begin position="1"/>
        <end position="23"/>
    </location>
</feature>
<evidence type="ECO:0000313" key="3">
    <source>
        <dbReference type="EMBL" id="KAK9824176.1"/>
    </source>
</evidence>
<protein>
    <submittedName>
        <fullName evidence="3">Uncharacterized protein</fullName>
    </submittedName>
</protein>
<organism evidence="3 4">
    <name type="scientific">[Myrmecia] bisecta</name>
    <dbReference type="NCBI Taxonomy" id="41462"/>
    <lineage>
        <taxon>Eukaryota</taxon>
        <taxon>Viridiplantae</taxon>
        <taxon>Chlorophyta</taxon>
        <taxon>core chlorophytes</taxon>
        <taxon>Trebouxiophyceae</taxon>
        <taxon>Trebouxiales</taxon>
        <taxon>Trebouxiaceae</taxon>
        <taxon>Myrmecia</taxon>
    </lineage>
</organism>
<feature type="coiled-coil region" evidence="1">
    <location>
        <begin position="52"/>
        <end position="135"/>
    </location>
</feature>
<feature type="compositionally biased region" description="Polar residues" evidence="2">
    <location>
        <begin position="1"/>
        <end position="16"/>
    </location>
</feature>
<feature type="compositionally biased region" description="Polar residues" evidence="2">
    <location>
        <begin position="221"/>
        <end position="258"/>
    </location>
</feature>
<accession>A0AAW1QRR6</accession>
<feature type="region of interest" description="Disordered" evidence="2">
    <location>
        <begin position="211"/>
        <end position="258"/>
    </location>
</feature>
<evidence type="ECO:0000256" key="1">
    <source>
        <dbReference type="SAM" id="Coils"/>
    </source>
</evidence>